<gene>
    <name evidence="1" type="ORF">VP01_2653g1</name>
</gene>
<protein>
    <submittedName>
        <fullName evidence="1">Uncharacterized protein</fullName>
    </submittedName>
</protein>
<evidence type="ECO:0000313" key="1">
    <source>
        <dbReference type="EMBL" id="KNZ55542.1"/>
    </source>
</evidence>
<organism evidence="1 2">
    <name type="scientific">Puccinia sorghi</name>
    <dbReference type="NCBI Taxonomy" id="27349"/>
    <lineage>
        <taxon>Eukaryota</taxon>
        <taxon>Fungi</taxon>
        <taxon>Dikarya</taxon>
        <taxon>Basidiomycota</taxon>
        <taxon>Pucciniomycotina</taxon>
        <taxon>Pucciniomycetes</taxon>
        <taxon>Pucciniales</taxon>
        <taxon>Pucciniaceae</taxon>
        <taxon>Puccinia</taxon>
    </lineage>
</organism>
<dbReference type="EMBL" id="LAVV01007561">
    <property type="protein sequence ID" value="KNZ55542.1"/>
    <property type="molecule type" value="Genomic_DNA"/>
</dbReference>
<name>A0A0L6V4U3_9BASI</name>
<dbReference type="VEuPathDB" id="FungiDB:VP01_2653g1"/>
<keyword evidence="2" id="KW-1185">Reference proteome</keyword>
<comment type="caution">
    <text evidence="1">The sequence shown here is derived from an EMBL/GenBank/DDBJ whole genome shotgun (WGS) entry which is preliminary data.</text>
</comment>
<sequence length="579" mass="66511">MTAWLCISQSEIFKFNKSPSKYHSTVWENTSIKLYLAYQYCQAAHQMKKGNHKPSIFLCFRSSYTLTNRKGDIVVSNWLKHVSSRDLMISFHKSDELLKYYLQVIMPPKIYQYTLQKTSLNFLQLTCSMLQPSCHPNSTSWLNHFWRRVGVTTEASWEFLHVNCRVEQVFFAVVYYAHDREKEDLGCEEQQLSDCAWQWNLVLPSVWEIEFPLEFQMSCDKIQLYMWVSSDQLLLQLLLISIFTFSPLVMDIYMFSCREFSPGDCILQPEEAFKSPFLELQAGCVILLVSSKTAGYKAGEGRHYPSRHMAGPVPSYCTKNYDPHPPTPLSLAQFDWIQRKCTRVGETQRQLGASTKYQLVIRGDGLIHPSMFLTPRLVSVSISSISRNTDRSYRQGPWFPHQNSTSTPAIIHGAGEWRGSKIWPSASSTSGVVSFYFNLIQITHSSFGSVLGDKPSLSHGQTHMHRHRQRPPFLLIIASNYYCYLLNCVDTLWVLHRLVDTKVYLIHAASSSPESPSHSLIRFQLGHSILPRSRAVKLPSSGRCSTSNERQDRLVIEILSAQQNQLISFSEYLAIRIHT</sequence>
<dbReference type="AlphaFoldDB" id="A0A0L6V4U3"/>
<reference evidence="1 2" key="1">
    <citation type="submission" date="2015-08" db="EMBL/GenBank/DDBJ databases">
        <title>Next Generation Sequencing and Analysis of the Genome of Puccinia sorghi L Schw, the Causal Agent of Maize Common Rust.</title>
        <authorList>
            <person name="Rochi L."/>
            <person name="Burguener G."/>
            <person name="Darino M."/>
            <person name="Turjanski A."/>
            <person name="Kreff E."/>
            <person name="Dieguez M.J."/>
            <person name="Sacco F."/>
        </authorList>
    </citation>
    <scope>NUCLEOTIDE SEQUENCE [LARGE SCALE GENOMIC DNA]</scope>
    <source>
        <strain evidence="1 2">RO10H11247</strain>
    </source>
</reference>
<dbReference type="Proteomes" id="UP000037035">
    <property type="component" value="Unassembled WGS sequence"/>
</dbReference>
<accession>A0A0L6V4U3</accession>
<evidence type="ECO:0000313" key="2">
    <source>
        <dbReference type="Proteomes" id="UP000037035"/>
    </source>
</evidence>
<proteinExistence type="predicted"/>